<feature type="signal peptide" evidence="1">
    <location>
        <begin position="1"/>
        <end position="23"/>
    </location>
</feature>
<dbReference type="Proteomes" id="UP000577362">
    <property type="component" value="Unassembled WGS sequence"/>
</dbReference>
<keyword evidence="1" id="KW-0732">Signal</keyword>
<name>A0A840C4K6_9HYPH</name>
<evidence type="ECO:0000256" key="1">
    <source>
        <dbReference type="SAM" id="SignalP"/>
    </source>
</evidence>
<proteinExistence type="predicted"/>
<dbReference type="RefSeq" id="WP_026015261.1">
    <property type="nucleotide sequence ID" value="NZ_JACIEN010000008.1"/>
</dbReference>
<feature type="chain" id="PRO_5032837346" description="Flagellar basal body-associated protein FliL" evidence="1">
    <location>
        <begin position="24"/>
        <end position="150"/>
    </location>
</feature>
<dbReference type="AlphaFoldDB" id="A0A840C4K6"/>
<evidence type="ECO:0000313" key="3">
    <source>
        <dbReference type="Proteomes" id="UP000577362"/>
    </source>
</evidence>
<evidence type="ECO:0008006" key="4">
    <source>
        <dbReference type="Google" id="ProtNLM"/>
    </source>
</evidence>
<dbReference type="EMBL" id="JACIEN010000008">
    <property type="protein sequence ID" value="MBB4019773.1"/>
    <property type="molecule type" value="Genomic_DNA"/>
</dbReference>
<comment type="caution">
    <text evidence="2">The sequence shown here is derived from an EMBL/GenBank/DDBJ whole genome shotgun (WGS) entry which is preliminary data.</text>
</comment>
<reference evidence="2 3" key="1">
    <citation type="submission" date="2020-08" db="EMBL/GenBank/DDBJ databases">
        <title>Genomic Encyclopedia of Type Strains, Phase IV (KMG-IV): sequencing the most valuable type-strain genomes for metagenomic binning, comparative biology and taxonomic classification.</title>
        <authorList>
            <person name="Goeker M."/>
        </authorList>
    </citation>
    <scope>NUCLEOTIDE SEQUENCE [LARGE SCALE GENOMIC DNA]</scope>
    <source>
        <strain evidence="2 3">DSM 103737</strain>
    </source>
</reference>
<sequence>MMRLLLTGFWVAAIALMSSYATAYWVAGGNPLGTQQTYLEGLEYKKLAPMNVPVILDGELQGYIVTQLIFTADAGTLREMSVPPDPFLIDEAFRRIYAEDRIDFRNLSRQNLAELLQVIKDRTNERIGSPIVRDVLIEEINYIKKDEMRP</sequence>
<organism evidence="2 3">
    <name type="scientific">Chelatococcus caeni</name>
    <dbReference type="NCBI Taxonomy" id="1348468"/>
    <lineage>
        <taxon>Bacteria</taxon>
        <taxon>Pseudomonadati</taxon>
        <taxon>Pseudomonadota</taxon>
        <taxon>Alphaproteobacteria</taxon>
        <taxon>Hyphomicrobiales</taxon>
        <taxon>Chelatococcaceae</taxon>
        <taxon>Chelatococcus</taxon>
    </lineage>
</organism>
<accession>A0A840C4K6</accession>
<keyword evidence="3" id="KW-1185">Reference proteome</keyword>
<gene>
    <name evidence="2" type="ORF">GGR16_004828</name>
</gene>
<evidence type="ECO:0000313" key="2">
    <source>
        <dbReference type="EMBL" id="MBB4019773.1"/>
    </source>
</evidence>
<protein>
    <recommendedName>
        <fullName evidence="4">Flagellar basal body-associated protein FliL</fullName>
    </recommendedName>
</protein>